<reference evidence="2" key="2">
    <citation type="journal article" date="2015" name="Fish Shellfish Immunol.">
        <title>Early steps in the European eel (Anguilla anguilla)-Vibrio vulnificus interaction in the gills: Role of the RtxA13 toxin.</title>
        <authorList>
            <person name="Callol A."/>
            <person name="Pajuelo D."/>
            <person name="Ebbesson L."/>
            <person name="Teles M."/>
            <person name="MacKenzie S."/>
            <person name="Amaro C."/>
        </authorList>
    </citation>
    <scope>NUCLEOTIDE SEQUENCE</scope>
</reference>
<organism evidence="2">
    <name type="scientific">Anguilla anguilla</name>
    <name type="common">European freshwater eel</name>
    <name type="synonym">Muraena anguilla</name>
    <dbReference type="NCBI Taxonomy" id="7936"/>
    <lineage>
        <taxon>Eukaryota</taxon>
        <taxon>Metazoa</taxon>
        <taxon>Chordata</taxon>
        <taxon>Craniata</taxon>
        <taxon>Vertebrata</taxon>
        <taxon>Euteleostomi</taxon>
        <taxon>Actinopterygii</taxon>
        <taxon>Neopterygii</taxon>
        <taxon>Teleostei</taxon>
        <taxon>Anguilliformes</taxon>
        <taxon>Anguillidae</taxon>
        <taxon>Anguilla</taxon>
    </lineage>
</organism>
<evidence type="ECO:0000256" key="1">
    <source>
        <dbReference type="SAM" id="MobiDB-lite"/>
    </source>
</evidence>
<proteinExistence type="predicted"/>
<name>A0A0E9T417_ANGAN</name>
<dbReference type="AlphaFoldDB" id="A0A0E9T417"/>
<protein>
    <submittedName>
        <fullName evidence="2">Uncharacterized protein</fullName>
    </submittedName>
</protein>
<dbReference type="EMBL" id="GBXM01061174">
    <property type="protein sequence ID" value="JAH47403.1"/>
    <property type="molecule type" value="Transcribed_RNA"/>
</dbReference>
<reference evidence="2" key="1">
    <citation type="submission" date="2014-11" db="EMBL/GenBank/DDBJ databases">
        <authorList>
            <person name="Amaro Gonzalez C."/>
        </authorList>
    </citation>
    <scope>NUCLEOTIDE SEQUENCE</scope>
</reference>
<accession>A0A0E9T417</accession>
<evidence type="ECO:0000313" key="2">
    <source>
        <dbReference type="EMBL" id="JAH47403.1"/>
    </source>
</evidence>
<feature type="compositionally biased region" description="Basic residues" evidence="1">
    <location>
        <begin position="1"/>
        <end position="10"/>
    </location>
</feature>
<feature type="region of interest" description="Disordered" evidence="1">
    <location>
        <begin position="1"/>
        <end position="26"/>
    </location>
</feature>
<sequence>MGRQRKGHSVKRIDRPTTKRWRGQLSGLKRKGTYAKIDIKNGG</sequence>